<evidence type="ECO:0000256" key="1">
    <source>
        <dbReference type="ARBA" id="ARBA00004123"/>
    </source>
</evidence>
<evidence type="ECO:0000259" key="5">
    <source>
        <dbReference type="PROSITE" id="PS51319"/>
    </source>
</evidence>
<dbReference type="InterPro" id="IPR044790">
    <property type="entry name" value="MD26C-like"/>
</dbReference>
<organism evidence="6 7">
    <name type="scientific">Ilex paraguariensis</name>
    <name type="common">yerba mate</name>
    <dbReference type="NCBI Taxonomy" id="185542"/>
    <lineage>
        <taxon>Eukaryota</taxon>
        <taxon>Viridiplantae</taxon>
        <taxon>Streptophyta</taxon>
        <taxon>Embryophyta</taxon>
        <taxon>Tracheophyta</taxon>
        <taxon>Spermatophyta</taxon>
        <taxon>Magnoliopsida</taxon>
        <taxon>eudicotyledons</taxon>
        <taxon>Gunneridae</taxon>
        <taxon>Pentapetalae</taxon>
        <taxon>asterids</taxon>
        <taxon>campanulids</taxon>
        <taxon>Aquifoliales</taxon>
        <taxon>Aquifoliaceae</taxon>
        <taxon>Ilex</taxon>
    </lineage>
</organism>
<dbReference type="SMART" id="SM00509">
    <property type="entry name" value="TFS2N"/>
    <property type="match status" value="1"/>
</dbReference>
<feature type="compositionally biased region" description="Polar residues" evidence="4">
    <location>
        <begin position="74"/>
        <end position="83"/>
    </location>
</feature>
<evidence type="ECO:0000313" key="6">
    <source>
        <dbReference type="EMBL" id="CAK9141255.1"/>
    </source>
</evidence>
<feature type="compositionally biased region" description="Basic and acidic residues" evidence="4">
    <location>
        <begin position="84"/>
        <end position="95"/>
    </location>
</feature>
<sequence>MDFDDIRMILLKSNVDVWTLIETAIAVASLDCGEELKHRRDSIVEKLYASSGQRSGSCHDDDDRRKRNGHHVTTKTWIENENSPIEKESSLEGKGRGSPSTPESNPRNDDDGDDLDPYGGLFDDEQTKILAIKDQLEDPRQSEESVAELLQNLADMEITFQALKETDIGRHVNQFRKHPSNQVRRLVKQLVRKWKELVDEWVRVNQTEQDASTIIADGDSPLQNTLAKNFQKDHHQVPDFAYSPNPHTGSSGSDKNNSEPEQKPKAIPKRDAPTKPPQSVPLPASVPPPNRPKKETGIDVEKLNSARRRLHENYQEAQNAKKQRTIQVMDIHEIPKPKNAFFAKNKGGFQGRQHR</sequence>
<reference evidence="6 7" key="1">
    <citation type="submission" date="2024-02" db="EMBL/GenBank/DDBJ databases">
        <authorList>
            <person name="Vignale AGUSTIN F."/>
            <person name="Sosa J E."/>
            <person name="Modenutti C."/>
        </authorList>
    </citation>
    <scope>NUCLEOTIDE SEQUENCE [LARGE SCALE GENOMIC DNA]</scope>
</reference>
<evidence type="ECO:0000256" key="3">
    <source>
        <dbReference type="PROSITE-ProRule" id="PRU00649"/>
    </source>
</evidence>
<keyword evidence="2 3" id="KW-0539">Nucleus</keyword>
<feature type="compositionally biased region" description="Basic and acidic residues" evidence="4">
    <location>
        <begin position="256"/>
        <end position="273"/>
    </location>
</feature>
<dbReference type="EMBL" id="CAUOFW020001114">
    <property type="protein sequence ID" value="CAK9141255.1"/>
    <property type="molecule type" value="Genomic_DNA"/>
</dbReference>
<name>A0ABC8RCI9_9AQUA</name>
<dbReference type="InterPro" id="IPR017923">
    <property type="entry name" value="TFIIS_N"/>
</dbReference>
<proteinExistence type="predicted"/>
<feature type="region of interest" description="Disordered" evidence="4">
    <location>
        <begin position="236"/>
        <end position="300"/>
    </location>
</feature>
<feature type="compositionally biased region" description="Polar residues" evidence="4">
    <location>
        <begin position="245"/>
        <end position="255"/>
    </location>
</feature>
<dbReference type="InterPro" id="IPR035441">
    <property type="entry name" value="TFIIS/LEDGF_dom_sf"/>
</dbReference>
<dbReference type="GO" id="GO:0005634">
    <property type="term" value="C:nucleus"/>
    <property type="evidence" value="ECO:0007669"/>
    <property type="project" value="UniProtKB-SubCell"/>
</dbReference>
<evidence type="ECO:0000256" key="2">
    <source>
        <dbReference type="ARBA" id="ARBA00023242"/>
    </source>
</evidence>
<accession>A0ABC8RCI9</accession>
<comment type="caution">
    <text evidence="6">The sequence shown here is derived from an EMBL/GenBank/DDBJ whole genome shotgun (WGS) entry which is preliminary data.</text>
</comment>
<feature type="compositionally biased region" description="Pro residues" evidence="4">
    <location>
        <begin position="274"/>
        <end position="290"/>
    </location>
</feature>
<keyword evidence="7" id="KW-1185">Reference proteome</keyword>
<dbReference type="Proteomes" id="UP001642360">
    <property type="component" value="Unassembled WGS sequence"/>
</dbReference>
<dbReference type="Gene3D" id="1.20.930.10">
    <property type="entry name" value="Conserved domain common to transcription factors TFIIS, elongin A, CRSP70"/>
    <property type="match status" value="1"/>
</dbReference>
<dbReference type="PANTHER" id="PTHR47210:SF1">
    <property type="entry name" value="MEDIATOR OF RNA POLYMERASE II TRANSCRIPTION SUBUNIT 26C-RELATED"/>
    <property type="match status" value="1"/>
</dbReference>
<comment type="subcellular location">
    <subcellularLocation>
        <location evidence="1 3">Nucleus</location>
    </subcellularLocation>
</comment>
<evidence type="ECO:0000256" key="4">
    <source>
        <dbReference type="SAM" id="MobiDB-lite"/>
    </source>
</evidence>
<dbReference type="AlphaFoldDB" id="A0ABC8RCI9"/>
<feature type="region of interest" description="Disordered" evidence="4">
    <location>
        <begin position="49"/>
        <end position="120"/>
    </location>
</feature>
<gene>
    <name evidence="6" type="ORF">ILEXP_LOCUS8818</name>
</gene>
<feature type="domain" description="TFIIS N-terminal" evidence="5">
    <location>
        <begin position="127"/>
        <end position="201"/>
    </location>
</feature>
<protein>
    <recommendedName>
        <fullName evidence="5">TFIIS N-terminal domain-containing protein</fullName>
    </recommendedName>
</protein>
<evidence type="ECO:0000313" key="7">
    <source>
        <dbReference type="Proteomes" id="UP001642360"/>
    </source>
</evidence>
<dbReference type="InterPro" id="IPR003617">
    <property type="entry name" value="TFIIS/CRSP70_N_sub"/>
</dbReference>
<dbReference type="SUPFAM" id="SSF47676">
    <property type="entry name" value="Conserved domain common to transcription factors TFIIS, elongin A, CRSP70"/>
    <property type="match status" value="1"/>
</dbReference>
<dbReference type="CDD" id="cd00183">
    <property type="entry name" value="TFIIS_I"/>
    <property type="match status" value="1"/>
</dbReference>
<dbReference type="PROSITE" id="PS51319">
    <property type="entry name" value="TFIIS_N"/>
    <property type="match status" value="1"/>
</dbReference>
<dbReference type="Pfam" id="PF08711">
    <property type="entry name" value="Med26"/>
    <property type="match status" value="1"/>
</dbReference>
<dbReference type="PANTHER" id="PTHR47210">
    <property type="entry name" value="MEDIATOR OF RNA POLYMERASE II TRANSCRIPTION SUBUNIT 26C-RELATED"/>
    <property type="match status" value="1"/>
</dbReference>